<name>A0A0F9BTY2_9ZZZZ</name>
<dbReference type="SUPFAM" id="SSF51905">
    <property type="entry name" value="FAD/NAD(P)-binding domain"/>
    <property type="match status" value="2"/>
</dbReference>
<dbReference type="PANTHER" id="PTHR43429:SF1">
    <property type="entry name" value="NAD(P)H SULFUR OXIDOREDUCTASE (COA-DEPENDENT)"/>
    <property type="match status" value="1"/>
</dbReference>
<dbReference type="InterPro" id="IPR005467">
    <property type="entry name" value="His_kinase_dom"/>
</dbReference>
<evidence type="ECO:0000256" key="8">
    <source>
        <dbReference type="ARBA" id="ARBA00022827"/>
    </source>
</evidence>
<dbReference type="Pfam" id="PF02518">
    <property type="entry name" value="HATPase_c"/>
    <property type="match status" value="1"/>
</dbReference>
<dbReference type="GO" id="GO:0004673">
    <property type="term" value="F:protein histidine kinase activity"/>
    <property type="evidence" value="ECO:0007669"/>
    <property type="project" value="UniProtKB-EC"/>
</dbReference>
<dbReference type="EC" id="2.7.13.3" evidence="3"/>
<gene>
    <name evidence="12" type="ORF">LCGC14_2405860</name>
</gene>
<comment type="catalytic activity">
    <reaction evidence="1">
        <text>ATP + protein L-histidine = ADP + protein N-phospho-L-histidine.</text>
        <dbReference type="EC" id="2.7.13.3"/>
    </reaction>
</comment>
<keyword evidence="5" id="KW-0285">Flavoprotein</keyword>
<dbReference type="InterPro" id="IPR036188">
    <property type="entry name" value="FAD/NAD-bd_sf"/>
</dbReference>
<evidence type="ECO:0000259" key="11">
    <source>
        <dbReference type="PROSITE" id="PS50109"/>
    </source>
</evidence>
<evidence type="ECO:0000256" key="5">
    <source>
        <dbReference type="ARBA" id="ARBA00022630"/>
    </source>
</evidence>
<protein>
    <recommendedName>
        <fullName evidence="3">histidine kinase</fullName>
        <ecNumber evidence="3">2.7.13.3</ecNumber>
    </recommendedName>
</protein>
<keyword evidence="6" id="KW-0808">Transferase</keyword>
<evidence type="ECO:0000313" key="12">
    <source>
        <dbReference type="EMBL" id="KKL25384.1"/>
    </source>
</evidence>
<keyword evidence="10" id="KW-0676">Redox-active center</keyword>
<dbReference type="GO" id="GO:0016491">
    <property type="term" value="F:oxidoreductase activity"/>
    <property type="evidence" value="ECO:0007669"/>
    <property type="project" value="UniProtKB-KW"/>
</dbReference>
<keyword evidence="7" id="KW-0418">Kinase</keyword>
<keyword evidence="8" id="KW-0274">FAD</keyword>
<dbReference type="Gene3D" id="3.50.50.60">
    <property type="entry name" value="FAD/NAD(P)-binding domain"/>
    <property type="match status" value="2"/>
</dbReference>
<evidence type="ECO:0000256" key="7">
    <source>
        <dbReference type="ARBA" id="ARBA00022777"/>
    </source>
</evidence>
<dbReference type="InterPro" id="IPR004358">
    <property type="entry name" value="Sig_transdc_His_kin-like_C"/>
</dbReference>
<dbReference type="PRINTS" id="PR00344">
    <property type="entry name" value="BCTRLSENSOR"/>
</dbReference>
<feature type="domain" description="Histidine kinase" evidence="11">
    <location>
        <begin position="1"/>
        <end position="192"/>
    </location>
</feature>
<evidence type="ECO:0000256" key="2">
    <source>
        <dbReference type="ARBA" id="ARBA00001974"/>
    </source>
</evidence>
<comment type="cofactor">
    <cofactor evidence="2">
        <name>FAD</name>
        <dbReference type="ChEBI" id="CHEBI:57692"/>
    </cofactor>
</comment>
<evidence type="ECO:0000256" key="4">
    <source>
        <dbReference type="ARBA" id="ARBA00022553"/>
    </source>
</evidence>
<reference evidence="12" key="1">
    <citation type="journal article" date="2015" name="Nature">
        <title>Complex archaea that bridge the gap between prokaryotes and eukaryotes.</title>
        <authorList>
            <person name="Spang A."/>
            <person name="Saw J.H."/>
            <person name="Jorgensen S.L."/>
            <person name="Zaremba-Niedzwiedzka K."/>
            <person name="Martijn J."/>
            <person name="Lind A.E."/>
            <person name="van Eijk R."/>
            <person name="Schleper C."/>
            <person name="Guy L."/>
            <person name="Ettema T.J."/>
        </authorList>
    </citation>
    <scope>NUCLEOTIDE SEQUENCE</scope>
</reference>
<dbReference type="InterPro" id="IPR050260">
    <property type="entry name" value="FAD-bd_OxRdtase"/>
</dbReference>
<evidence type="ECO:0000256" key="6">
    <source>
        <dbReference type="ARBA" id="ARBA00022679"/>
    </source>
</evidence>
<dbReference type="CDD" id="cd00075">
    <property type="entry name" value="HATPase"/>
    <property type="match status" value="1"/>
</dbReference>
<dbReference type="EMBL" id="LAZR01036235">
    <property type="protein sequence ID" value="KKL25384.1"/>
    <property type="molecule type" value="Genomic_DNA"/>
</dbReference>
<dbReference type="PANTHER" id="PTHR43429">
    <property type="entry name" value="PYRIDINE NUCLEOTIDE-DISULFIDE OXIDOREDUCTASE DOMAIN-CONTAINING"/>
    <property type="match status" value="1"/>
</dbReference>
<evidence type="ECO:0000256" key="3">
    <source>
        <dbReference type="ARBA" id="ARBA00012438"/>
    </source>
</evidence>
<evidence type="ECO:0000256" key="9">
    <source>
        <dbReference type="ARBA" id="ARBA00023002"/>
    </source>
</evidence>
<proteinExistence type="predicted"/>
<keyword evidence="4" id="KW-0597">Phosphoprotein</keyword>
<dbReference type="SMART" id="SM00387">
    <property type="entry name" value="HATPase_c"/>
    <property type="match status" value="1"/>
</dbReference>
<keyword evidence="9" id="KW-0560">Oxidoreductase</keyword>
<dbReference type="SUPFAM" id="SSF55874">
    <property type="entry name" value="ATPase domain of HSP90 chaperone/DNA topoisomerase II/histidine kinase"/>
    <property type="match status" value="1"/>
</dbReference>
<dbReference type="FunFam" id="3.30.565.10:FF:000006">
    <property type="entry name" value="Sensor histidine kinase WalK"/>
    <property type="match status" value="1"/>
</dbReference>
<dbReference type="InterPro" id="IPR036890">
    <property type="entry name" value="HATPase_C_sf"/>
</dbReference>
<accession>A0A0F9BTY2</accession>
<feature type="non-terminal residue" evidence="12">
    <location>
        <position position="1"/>
    </location>
</feature>
<dbReference type="Gene3D" id="3.30.565.10">
    <property type="entry name" value="Histidine kinase-like ATPase, C-terminal domain"/>
    <property type="match status" value="1"/>
</dbReference>
<comment type="caution">
    <text evidence="12">The sequence shown here is derived from an EMBL/GenBank/DDBJ whole genome shotgun (WGS) entry which is preliminary data.</text>
</comment>
<sequence>AKALHLIERAVGRAGEAREIISDLLDYQLYSQEETAEQKEFDLVVLLNSLLAVYSAKAFEKNVSLHIGLPLKNKIFILGDSKGLEHAIRNIIENAIKYTPDHGRISVSLNVLTADKKCSIQVKDSGYGIPRSELPKIFTPFYRSIKHKANIYGTGLGLAITNKIISNHNGSIAVDSEENRGTTFTITLPYSRLAQSEDLRVKRKKVVIIGGVTAGPKAAARLRRLAEDIDITIIEKNEFLSYSACGLPHYISGQVRSPQELMSTADNNIRDVHFFEAIKNIAILNNTAAVAIDREKKRIKIIDLLKETSSFLPYDVLVLAIGSESVIPPIPGIKQPHIYSLHSLEDAEEIKKAFAVEKAQDVYIIGGGLIGVSTAESLINTGARVTILEKEDSILLNLMDRDIAVKIQNELNRKGIKIITKVKINEIEKNRNNFTIRTDKGSNAADLIIISAGVRPNTLLAQKAGLEIGKSQGIKVNKYLQTSDKSIFVPTGRLSNTLIFVFGFSLRWCAMRLVPMNPQPPVIRMCMGAEEPG</sequence>
<dbReference type="PROSITE" id="PS50109">
    <property type="entry name" value="HIS_KIN"/>
    <property type="match status" value="1"/>
</dbReference>
<evidence type="ECO:0000256" key="1">
    <source>
        <dbReference type="ARBA" id="ARBA00000085"/>
    </source>
</evidence>
<dbReference type="InterPro" id="IPR023753">
    <property type="entry name" value="FAD/NAD-binding_dom"/>
</dbReference>
<evidence type="ECO:0000256" key="10">
    <source>
        <dbReference type="ARBA" id="ARBA00023284"/>
    </source>
</evidence>
<dbReference type="InterPro" id="IPR003594">
    <property type="entry name" value="HATPase_dom"/>
</dbReference>
<feature type="non-terminal residue" evidence="12">
    <location>
        <position position="533"/>
    </location>
</feature>
<dbReference type="Pfam" id="PF07992">
    <property type="entry name" value="Pyr_redox_2"/>
    <property type="match status" value="1"/>
</dbReference>
<organism evidence="12">
    <name type="scientific">marine sediment metagenome</name>
    <dbReference type="NCBI Taxonomy" id="412755"/>
    <lineage>
        <taxon>unclassified sequences</taxon>
        <taxon>metagenomes</taxon>
        <taxon>ecological metagenomes</taxon>
    </lineage>
</organism>
<dbReference type="AlphaFoldDB" id="A0A0F9BTY2"/>